<dbReference type="InterPro" id="IPR011992">
    <property type="entry name" value="EF-hand-dom_pair"/>
</dbReference>
<dbReference type="Proteomes" id="UP000028837">
    <property type="component" value="Unassembled WGS sequence"/>
</dbReference>
<dbReference type="EMBL" id="AHZU02000522">
    <property type="protein sequence ID" value="KFG43398.1"/>
    <property type="molecule type" value="Genomic_DNA"/>
</dbReference>
<dbReference type="PANTHER" id="PTHR23048:SF0">
    <property type="entry name" value="CALMODULIN LIKE 3"/>
    <property type="match status" value="1"/>
</dbReference>
<dbReference type="OrthoDB" id="329469at2759"/>
<evidence type="ECO:0000256" key="2">
    <source>
        <dbReference type="ARBA" id="ARBA00022723"/>
    </source>
</evidence>
<sequence>MYPPAALWEVGGQRPRKNDVEEFLTRVEKVRKNRKTHVPEDLFSYEEKKRLRNSEYSSPLDGSDRDDDALLSGATSTADRDEVDTPAGGVDEEHDNAQKAASDAGSANSSGKGHPQDTAAQSEMEQLRENMSEELHSDCVECFTLHDANKDGLVPLEELPWMLRNLGQFWTKNELNALIAQLQIDGVTELDLTKFIDIVVTEQSRRKLDARKLADAFRVMDRQKKNSVVLSELKHYMQAFGERMSEEDWNMLVGTKGDVFEGYYPSAIKQATFIEMFAGSPEKIFESGSTHTMHPPQ</sequence>
<evidence type="ECO:0000256" key="4">
    <source>
        <dbReference type="ARBA" id="ARBA00022990"/>
    </source>
</evidence>
<dbReference type="AlphaFoldDB" id="A0A086KG80"/>
<feature type="domain" description="EF-hand" evidence="6">
    <location>
        <begin position="134"/>
        <end position="169"/>
    </location>
</feature>
<evidence type="ECO:0000256" key="1">
    <source>
        <dbReference type="ARBA" id="ARBA00020786"/>
    </source>
</evidence>
<organism evidence="7 8">
    <name type="scientific">Toxoplasma gondii GAB2-2007-GAL-DOM2</name>
    <dbReference type="NCBI Taxonomy" id="1130820"/>
    <lineage>
        <taxon>Eukaryota</taxon>
        <taxon>Sar</taxon>
        <taxon>Alveolata</taxon>
        <taxon>Apicomplexa</taxon>
        <taxon>Conoidasida</taxon>
        <taxon>Coccidia</taxon>
        <taxon>Eucoccidiorida</taxon>
        <taxon>Eimeriorina</taxon>
        <taxon>Sarcocystidae</taxon>
        <taxon>Toxoplasma</taxon>
    </lineage>
</organism>
<dbReference type="Gene3D" id="1.10.238.10">
    <property type="entry name" value="EF-hand"/>
    <property type="match status" value="1"/>
</dbReference>
<feature type="compositionally biased region" description="Basic and acidic residues" evidence="5">
    <location>
        <begin position="37"/>
        <end position="53"/>
    </location>
</feature>
<dbReference type="InterPro" id="IPR002048">
    <property type="entry name" value="EF_hand_dom"/>
</dbReference>
<dbReference type="PROSITE" id="PS50222">
    <property type="entry name" value="EF_HAND_2"/>
    <property type="match status" value="1"/>
</dbReference>
<accession>A0A086KG80</accession>
<dbReference type="PANTHER" id="PTHR23048">
    <property type="entry name" value="MYOSIN LIGHT CHAIN 1, 3"/>
    <property type="match status" value="1"/>
</dbReference>
<dbReference type="VEuPathDB" id="ToxoDB:TGDOM2_271750"/>
<name>A0A086KG80_TOXGO</name>
<keyword evidence="3" id="KW-0677">Repeat</keyword>
<keyword evidence="2" id="KW-0479">Metal-binding</keyword>
<dbReference type="GO" id="GO:0016460">
    <property type="term" value="C:myosin II complex"/>
    <property type="evidence" value="ECO:0007669"/>
    <property type="project" value="TreeGrafter"/>
</dbReference>
<evidence type="ECO:0000256" key="5">
    <source>
        <dbReference type="SAM" id="MobiDB-lite"/>
    </source>
</evidence>
<gene>
    <name evidence="7" type="ORF">TGDOM2_271750</name>
</gene>
<evidence type="ECO:0000313" key="7">
    <source>
        <dbReference type="EMBL" id="KFG43398.1"/>
    </source>
</evidence>
<dbReference type="InterPro" id="IPR050230">
    <property type="entry name" value="CALM/Myosin/TropC-like"/>
</dbReference>
<evidence type="ECO:0000313" key="8">
    <source>
        <dbReference type="Proteomes" id="UP000028837"/>
    </source>
</evidence>
<proteinExistence type="predicted"/>
<feature type="compositionally biased region" description="Low complexity" evidence="5">
    <location>
        <begin position="100"/>
        <end position="113"/>
    </location>
</feature>
<dbReference type="FunFam" id="1.10.238.10:FF:000001">
    <property type="entry name" value="Calmodulin 1"/>
    <property type="match status" value="1"/>
</dbReference>
<feature type="region of interest" description="Disordered" evidence="5">
    <location>
        <begin position="32"/>
        <end position="123"/>
    </location>
</feature>
<protein>
    <recommendedName>
        <fullName evidence="1">Calmodulin</fullName>
    </recommendedName>
</protein>
<evidence type="ECO:0000256" key="3">
    <source>
        <dbReference type="ARBA" id="ARBA00022737"/>
    </source>
</evidence>
<keyword evidence="4" id="KW-0007">Acetylation</keyword>
<comment type="caution">
    <text evidence="7">The sequence shown here is derived from an EMBL/GenBank/DDBJ whole genome shotgun (WGS) entry which is preliminary data.</text>
</comment>
<dbReference type="SUPFAM" id="SSF47473">
    <property type="entry name" value="EF-hand"/>
    <property type="match status" value="1"/>
</dbReference>
<dbReference type="GO" id="GO:0005509">
    <property type="term" value="F:calcium ion binding"/>
    <property type="evidence" value="ECO:0007669"/>
    <property type="project" value="InterPro"/>
</dbReference>
<evidence type="ECO:0000259" key="6">
    <source>
        <dbReference type="PROSITE" id="PS50222"/>
    </source>
</evidence>
<reference evidence="7 8" key="1">
    <citation type="submission" date="2014-02" db="EMBL/GenBank/DDBJ databases">
        <authorList>
            <person name="Sibley D."/>
            <person name="Venepally P."/>
            <person name="Karamycheva S."/>
            <person name="Hadjithomas M."/>
            <person name="Khan A."/>
            <person name="Brunk B."/>
            <person name="Roos D."/>
            <person name="Caler E."/>
            <person name="Lorenzi H."/>
        </authorList>
    </citation>
    <scope>NUCLEOTIDE SEQUENCE [LARGE SCALE GENOMIC DNA]</scope>
    <source>
        <strain evidence="7 8">GAB2-2007-GAL-DOM2</strain>
    </source>
</reference>